<keyword evidence="3" id="KW-1185">Reference proteome</keyword>
<dbReference type="Proteomes" id="UP001500752">
    <property type="component" value="Unassembled WGS sequence"/>
</dbReference>
<protein>
    <submittedName>
        <fullName evidence="2">Uncharacterized protein</fullName>
    </submittedName>
</protein>
<accession>A0ABP7BR94</accession>
<reference evidence="3" key="1">
    <citation type="journal article" date="2019" name="Int. J. Syst. Evol. Microbiol.">
        <title>The Global Catalogue of Microorganisms (GCM) 10K type strain sequencing project: providing services to taxonomists for standard genome sequencing and annotation.</title>
        <authorList>
            <consortium name="The Broad Institute Genomics Platform"/>
            <consortium name="The Broad Institute Genome Sequencing Center for Infectious Disease"/>
            <person name="Wu L."/>
            <person name="Ma J."/>
        </authorList>
    </citation>
    <scope>NUCLEOTIDE SEQUENCE [LARGE SCALE GENOMIC DNA]</scope>
    <source>
        <strain evidence="3">JCM 30742</strain>
    </source>
</reference>
<sequence length="89" mass="9517">MPPDPLFMNPLAGEAPPVSPASRETVAPPAVFTAPPAPEGFDEALPEAEIPFRPQPSRKQPPGQRRAGQRTSGQGRNHGRGNGRDQRTN</sequence>
<proteinExistence type="predicted"/>
<evidence type="ECO:0000313" key="3">
    <source>
        <dbReference type="Proteomes" id="UP001500752"/>
    </source>
</evidence>
<feature type="compositionally biased region" description="Low complexity" evidence="1">
    <location>
        <begin position="25"/>
        <end position="34"/>
    </location>
</feature>
<feature type="region of interest" description="Disordered" evidence="1">
    <location>
        <begin position="1"/>
        <end position="89"/>
    </location>
</feature>
<organism evidence="2 3">
    <name type="scientific">Arthrobacter ginkgonis</name>
    <dbReference type="NCBI Taxonomy" id="1630594"/>
    <lineage>
        <taxon>Bacteria</taxon>
        <taxon>Bacillati</taxon>
        <taxon>Actinomycetota</taxon>
        <taxon>Actinomycetes</taxon>
        <taxon>Micrococcales</taxon>
        <taxon>Micrococcaceae</taxon>
        <taxon>Arthrobacter</taxon>
    </lineage>
</organism>
<comment type="caution">
    <text evidence="2">The sequence shown here is derived from an EMBL/GenBank/DDBJ whole genome shotgun (WGS) entry which is preliminary data.</text>
</comment>
<gene>
    <name evidence="2" type="ORF">GCM10023081_01500</name>
</gene>
<dbReference type="EMBL" id="BAABEO010000001">
    <property type="protein sequence ID" value="GAA3666345.1"/>
    <property type="molecule type" value="Genomic_DNA"/>
</dbReference>
<evidence type="ECO:0000256" key="1">
    <source>
        <dbReference type="SAM" id="MobiDB-lite"/>
    </source>
</evidence>
<name>A0ABP7BR94_9MICC</name>
<evidence type="ECO:0000313" key="2">
    <source>
        <dbReference type="EMBL" id="GAA3666345.1"/>
    </source>
</evidence>